<keyword evidence="1" id="KW-0812">Transmembrane</keyword>
<proteinExistence type="predicted"/>
<reference evidence="3" key="1">
    <citation type="submission" date="2022-09" db="EMBL/GenBank/DDBJ databases">
        <title>Eubacterium sp. LFL-14 isolated from human feces.</title>
        <authorList>
            <person name="Liu F."/>
        </authorList>
    </citation>
    <scope>NUCLEOTIDE SEQUENCE</scope>
    <source>
        <strain evidence="3">LFL-14</strain>
    </source>
</reference>
<feature type="transmembrane region" description="Helical" evidence="1">
    <location>
        <begin position="139"/>
        <end position="158"/>
    </location>
</feature>
<feature type="transmembrane region" description="Helical" evidence="1">
    <location>
        <begin position="59"/>
        <end position="80"/>
    </location>
</feature>
<feature type="transmembrane region" description="Helical" evidence="1">
    <location>
        <begin position="170"/>
        <end position="188"/>
    </location>
</feature>
<evidence type="ECO:0000259" key="2">
    <source>
        <dbReference type="Pfam" id="PF02517"/>
    </source>
</evidence>
<name>A0ABT2LWK9_9FIRM</name>
<organism evidence="3 4">
    <name type="scientific">Eubacterium album</name>
    <dbReference type="NCBI Taxonomy" id="2978477"/>
    <lineage>
        <taxon>Bacteria</taxon>
        <taxon>Bacillati</taxon>
        <taxon>Bacillota</taxon>
        <taxon>Clostridia</taxon>
        <taxon>Eubacteriales</taxon>
        <taxon>Eubacteriaceae</taxon>
        <taxon>Eubacterium</taxon>
    </lineage>
</organism>
<keyword evidence="3" id="KW-0482">Metalloprotease</keyword>
<feature type="domain" description="CAAX prenyl protease 2/Lysostaphin resistance protein A-like" evidence="2">
    <location>
        <begin position="141"/>
        <end position="225"/>
    </location>
</feature>
<keyword evidence="3" id="KW-0645">Protease</keyword>
<feature type="transmembrane region" description="Helical" evidence="1">
    <location>
        <begin position="101"/>
        <end position="119"/>
    </location>
</feature>
<keyword evidence="1" id="KW-1133">Transmembrane helix</keyword>
<dbReference type="PANTHER" id="PTHR43592:SF15">
    <property type="entry name" value="CAAX AMINO TERMINAL PROTEASE FAMILY PROTEIN"/>
    <property type="match status" value="1"/>
</dbReference>
<evidence type="ECO:0000256" key="1">
    <source>
        <dbReference type="SAM" id="Phobius"/>
    </source>
</evidence>
<dbReference type="PANTHER" id="PTHR43592">
    <property type="entry name" value="CAAX AMINO TERMINAL PROTEASE"/>
    <property type="match status" value="1"/>
</dbReference>
<accession>A0ABT2LWK9</accession>
<feature type="transmembrane region" description="Helical" evidence="1">
    <location>
        <begin position="12"/>
        <end position="39"/>
    </location>
</feature>
<feature type="transmembrane region" description="Helical" evidence="1">
    <location>
        <begin position="244"/>
        <end position="266"/>
    </location>
</feature>
<dbReference type="Proteomes" id="UP001431199">
    <property type="component" value="Unassembled WGS sequence"/>
</dbReference>
<dbReference type="EMBL" id="JAODBU010000002">
    <property type="protein sequence ID" value="MCT7397675.1"/>
    <property type="molecule type" value="Genomic_DNA"/>
</dbReference>
<dbReference type="InterPro" id="IPR003675">
    <property type="entry name" value="Rce1/LyrA-like_dom"/>
</dbReference>
<keyword evidence="1" id="KW-0472">Membrane</keyword>
<dbReference type="GO" id="GO:0008237">
    <property type="term" value="F:metallopeptidase activity"/>
    <property type="evidence" value="ECO:0007669"/>
    <property type="project" value="UniProtKB-KW"/>
</dbReference>
<evidence type="ECO:0000313" key="3">
    <source>
        <dbReference type="EMBL" id="MCT7397675.1"/>
    </source>
</evidence>
<gene>
    <name evidence="3" type="ORF">N5B56_01070</name>
</gene>
<keyword evidence="3" id="KW-0378">Hydrolase</keyword>
<dbReference type="RefSeq" id="WP_260978112.1">
    <property type="nucleotide sequence ID" value="NZ_JAODBU010000002.1"/>
</dbReference>
<keyword evidence="4" id="KW-1185">Reference proteome</keyword>
<comment type="caution">
    <text evidence="3">The sequence shown here is derived from an EMBL/GenBank/DDBJ whole genome shotgun (WGS) entry which is preliminary data.</text>
</comment>
<protein>
    <submittedName>
        <fullName evidence="3">CPBP family intramembrane metalloprotease</fullName>
    </submittedName>
</protein>
<sequence>MERQLKNIKTLALILSPAIIYVIIQFVSQYLFFVGINIYETFNNSGGNKFLEIAKRSISILNRNIMIPTIIAAIITYLVLVRKNKSISLKKMLKKLNHKDYLLLIIIGMATILTGNIFTDLITGNNQQIVETSMSMSRIPLELIGTATFIPAIEEIVFRGLIYENMKKKFKIQYALFGSAVAFGIFHFDLRQCLNAMVLGIVSVVIYETFGNLKASIIVHSSANVTSLILNYICSVNGSVKELIFSDLGQIIIMGASTMTLVLLIARTVKIKGVTGIIKLFN</sequence>
<dbReference type="Pfam" id="PF02517">
    <property type="entry name" value="Rce1-like"/>
    <property type="match status" value="1"/>
</dbReference>
<evidence type="ECO:0000313" key="4">
    <source>
        <dbReference type="Proteomes" id="UP001431199"/>
    </source>
</evidence>